<organism evidence="2 3">
    <name type="scientific">Heterodera trifolii</name>
    <dbReference type="NCBI Taxonomy" id="157864"/>
    <lineage>
        <taxon>Eukaryota</taxon>
        <taxon>Metazoa</taxon>
        <taxon>Ecdysozoa</taxon>
        <taxon>Nematoda</taxon>
        <taxon>Chromadorea</taxon>
        <taxon>Rhabditida</taxon>
        <taxon>Tylenchina</taxon>
        <taxon>Tylenchomorpha</taxon>
        <taxon>Tylenchoidea</taxon>
        <taxon>Heteroderidae</taxon>
        <taxon>Heteroderinae</taxon>
        <taxon>Heterodera</taxon>
    </lineage>
</organism>
<dbReference type="Gene3D" id="1.20.1250.20">
    <property type="entry name" value="MFS general substrate transporter like domains"/>
    <property type="match status" value="1"/>
</dbReference>
<dbReference type="InterPro" id="IPR036259">
    <property type="entry name" value="MFS_trans_sf"/>
</dbReference>
<feature type="transmembrane region" description="Helical" evidence="1">
    <location>
        <begin position="467"/>
        <end position="489"/>
    </location>
</feature>
<gene>
    <name evidence="2" type="ORF">niasHT_007322</name>
</gene>
<dbReference type="PANTHER" id="PTHR45757">
    <property type="entry name" value="PROTEIN CBG23364-RELATED"/>
    <property type="match status" value="1"/>
</dbReference>
<proteinExistence type="predicted"/>
<dbReference type="SUPFAM" id="SSF103473">
    <property type="entry name" value="MFS general substrate transporter"/>
    <property type="match status" value="1"/>
</dbReference>
<feature type="transmembrane region" description="Helical" evidence="1">
    <location>
        <begin position="535"/>
        <end position="556"/>
    </location>
</feature>
<feature type="transmembrane region" description="Helical" evidence="1">
    <location>
        <begin position="632"/>
        <end position="651"/>
    </location>
</feature>
<dbReference type="Proteomes" id="UP001620626">
    <property type="component" value="Unassembled WGS sequence"/>
</dbReference>
<protein>
    <submittedName>
        <fullName evidence="2">Uncharacterized protein</fullName>
    </submittedName>
</protein>
<feature type="transmembrane region" description="Helical" evidence="1">
    <location>
        <begin position="501"/>
        <end position="523"/>
    </location>
</feature>
<keyword evidence="1" id="KW-0812">Transmembrane</keyword>
<keyword evidence="1" id="KW-1133">Transmembrane helix</keyword>
<feature type="transmembrane region" description="Helical" evidence="1">
    <location>
        <begin position="311"/>
        <end position="329"/>
    </location>
</feature>
<sequence length="684" mass="76624">MCELRSAFFKPLNLETIEEEVDVLSQNSRVNLRNGGNRRSGVYSRPLSQTNTITTYDTQHDLYLDVNNMNTGNRVSGSLRFSTLQSMRSALGIAIGVDKGSTITTNKSRRSSDKWESNYYYNDYEPTDPMDIYLTNNPPKTPKRTNENSSSTMSNCFGWLWFGSSVRFFILLLSFLSLASLFANIQLFNLVALYAQNDLLPQFLQCQSPVVPKSVWTPPPIGNASVLVRKQQEEQSLLDAVRIGDATDVLLETNGTEKPIPPKVEKGAIEVVSPFDRLVQSFSFSVPGVGILLGHFPSVFLIRRITAHKTIFVALILSGAVTAAFPFSINSGSLCVFLSRALLGLSFSPAFAFVGVFAANWATLSEQLLFILSVFLAVQFGPLLSWLSSLSLLSVDNHNSRVLLFGLHSAVSTFLAILWLIFYRDNPQKYALVNGEEIARITRGKSIRRSVRPRLPRPLPFLLFRSASAWACWLSSFCYFFVVLSLHIFLPVFTFKMLHQFVGLSIVLPFVILMVSHLFFYLVSPLFGDSSSWKVRLFNSLGFLGSAMVFLTVTILPRDHFYEYRCSLLLRLSLLPLGFCSVGFIKSLSVCGRLFTQHIVAHIQFAFGFAYFIVPTMVFMMGAESPTVNWRLLFLCCALVLLIGLAFFVIFGSGVPTGWANQWADEAKEKDSLLMVKFTKTPFE</sequence>
<feature type="transmembrane region" description="Helical" evidence="1">
    <location>
        <begin position="599"/>
        <end position="620"/>
    </location>
</feature>
<dbReference type="InterPro" id="IPR011701">
    <property type="entry name" value="MFS"/>
</dbReference>
<keyword evidence="1" id="KW-0472">Membrane</keyword>
<evidence type="ECO:0000256" key="1">
    <source>
        <dbReference type="SAM" id="Phobius"/>
    </source>
</evidence>
<keyword evidence="3" id="KW-1185">Reference proteome</keyword>
<dbReference type="Pfam" id="PF07690">
    <property type="entry name" value="MFS_1"/>
    <property type="match status" value="1"/>
</dbReference>
<evidence type="ECO:0000313" key="2">
    <source>
        <dbReference type="EMBL" id="KAL3116022.1"/>
    </source>
</evidence>
<name>A0ABD2LM96_9BILA</name>
<feature type="transmembrane region" description="Helical" evidence="1">
    <location>
        <begin position="284"/>
        <end position="305"/>
    </location>
</feature>
<feature type="transmembrane region" description="Helical" evidence="1">
    <location>
        <begin position="341"/>
        <end position="362"/>
    </location>
</feature>
<comment type="caution">
    <text evidence="2">The sequence shown here is derived from an EMBL/GenBank/DDBJ whole genome shotgun (WGS) entry which is preliminary data.</text>
</comment>
<dbReference type="EMBL" id="JBICBT010000362">
    <property type="protein sequence ID" value="KAL3116022.1"/>
    <property type="molecule type" value="Genomic_DNA"/>
</dbReference>
<feature type="transmembrane region" description="Helical" evidence="1">
    <location>
        <begin position="402"/>
        <end position="422"/>
    </location>
</feature>
<evidence type="ECO:0000313" key="3">
    <source>
        <dbReference type="Proteomes" id="UP001620626"/>
    </source>
</evidence>
<feature type="transmembrane region" description="Helical" evidence="1">
    <location>
        <begin position="159"/>
        <end position="183"/>
    </location>
</feature>
<dbReference type="PANTHER" id="PTHR45757:SF7">
    <property type="entry name" value="MFS DOMAIN-CONTAINING PROTEIN"/>
    <property type="match status" value="1"/>
</dbReference>
<reference evidence="2 3" key="1">
    <citation type="submission" date="2024-10" db="EMBL/GenBank/DDBJ databases">
        <authorList>
            <person name="Kim D."/>
        </authorList>
    </citation>
    <scope>NUCLEOTIDE SEQUENCE [LARGE SCALE GENOMIC DNA]</scope>
    <source>
        <strain evidence="2">BH-2024</strain>
    </source>
</reference>
<feature type="transmembrane region" description="Helical" evidence="1">
    <location>
        <begin position="368"/>
        <end position="390"/>
    </location>
</feature>
<accession>A0ABD2LM96</accession>
<feature type="transmembrane region" description="Helical" evidence="1">
    <location>
        <begin position="568"/>
        <end position="587"/>
    </location>
</feature>
<dbReference type="AlphaFoldDB" id="A0ABD2LM96"/>